<feature type="region of interest" description="Disordered" evidence="1">
    <location>
        <begin position="32"/>
        <end position="73"/>
    </location>
</feature>
<sequence length="147" mass="15665">MDSNGIEIAGFKLSGVTRRRHREVQTEPVIILAPTASSPSPEASGVQSQTQDLQSSTMRSMTPGQERSSVSYSDYGAQVELGSDGAFMCICKGRYIPPRSPPPRDSAYPDIGPESSSQDYVVSKPAEAEDDSTSTSSASEEPEDGDD</sequence>
<reference evidence="2 3" key="1">
    <citation type="submission" date="2024-01" db="EMBL/GenBank/DDBJ databases">
        <title>A draft genome for a cacao thread blight-causing isolate of Paramarasmius palmivorus.</title>
        <authorList>
            <person name="Baruah I.K."/>
            <person name="Bukari Y."/>
            <person name="Amoako-Attah I."/>
            <person name="Meinhardt L.W."/>
            <person name="Bailey B.A."/>
            <person name="Cohen S.P."/>
        </authorList>
    </citation>
    <scope>NUCLEOTIDE SEQUENCE [LARGE SCALE GENOMIC DNA]</scope>
    <source>
        <strain evidence="2 3">GH-12</strain>
    </source>
</reference>
<dbReference type="Proteomes" id="UP001383192">
    <property type="component" value="Unassembled WGS sequence"/>
</dbReference>
<comment type="caution">
    <text evidence="2">The sequence shown here is derived from an EMBL/GenBank/DDBJ whole genome shotgun (WGS) entry which is preliminary data.</text>
</comment>
<accession>A0AAW0AWT2</accession>
<feature type="region of interest" description="Disordered" evidence="1">
    <location>
        <begin position="92"/>
        <end position="147"/>
    </location>
</feature>
<keyword evidence="3" id="KW-1185">Reference proteome</keyword>
<name>A0AAW0AWT2_9AGAR</name>
<feature type="compositionally biased region" description="Polar residues" evidence="1">
    <location>
        <begin position="45"/>
        <end position="72"/>
    </location>
</feature>
<gene>
    <name evidence="2" type="ORF">VNI00_018475</name>
</gene>
<evidence type="ECO:0000256" key="1">
    <source>
        <dbReference type="SAM" id="MobiDB-lite"/>
    </source>
</evidence>
<evidence type="ECO:0000313" key="3">
    <source>
        <dbReference type="Proteomes" id="UP001383192"/>
    </source>
</evidence>
<dbReference type="AlphaFoldDB" id="A0AAW0AWT2"/>
<proteinExistence type="predicted"/>
<protein>
    <submittedName>
        <fullName evidence="2">Uncharacterized protein</fullName>
    </submittedName>
</protein>
<dbReference type="EMBL" id="JAYKXP010000238">
    <property type="protein sequence ID" value="KAK7017986.1"/>
    <property type="molecule type" value="Genomic_DNA"/>
</dbReference>
<feature type="compositionally biased region" description="Low complexity" evidence="1">
    <location>
        <begin position="33"/>
        <end position="44"/>
    </location>
</feature>
<organism evidence="2 3">
    <name type="scientific">Paramarasmius palmivorus</name>
    <dbReference type="NCBI Taxonomy" id="297713"/>
    <lineage>
        <taxon>Eukaryota</taxon>
        <taxon>Fungi</taxon>
        <taxon>Dikarya</taxon>
        <taxon>Basidiomycota</taxon>
        <taxon>Agaricomycotina</taxon>
        <taxon>Agaricomycetes</taxon>
        <taxon>Agaricomycetidae</taxon>
        <taxon>Agaricales</taxon>
        <taxon>Marasmiineae</taxon>
        <taxon>Marasmiaceae</taxon>
        <taxon>Paramarasmius</taxon>
    </lineage>
</organism>
<evidence type="ECO:0000313" key="2">
    <source>
        <dbReference type="EMBL" id="KAK7017986.1"/>
    </source>
</evidence>